<dbReference type="PROSITE" id="PS51257">
    <property type="entry name" value="PROKAR_LIPOPROTEIN"/>
    <property type="match status" value="1"/>
</dbReference>
<dbReference type="EMBL" id="CZVU01000042">
    <property type="protein sequence ID" value="CUT01914.1"/>
    <property type="molecule type" value="Genomic_DNA"/>
</dbReference>
<reference evidence="1 2" key="1">
    <citation type="submission" date="2015-11" db="EMBL/GenBank/DDBJ databases">
        <authorList>
            <person name="Varghese N."/>
        </authorList>
    </citation>
    <scope>NUCLEOTIDE SEQUENCE [LARGE SCALE GENOMIC DNA]</scope>
    <source>
        <strain evidence="1 2">JGI-24</strain>
    </source>
</reference>
<proteinExistence type="predicted"/>
<accession>A0A656D902</accession>
<gene>
    <name evidence="1" type="ORF">JGI24_01026</name>
</gene>
<protein>
    <recommendedName>
        <fullName evidence="3">Lipoprotein</fullName>
    </recommendedName>
</protein>
<evidence type="ECO:0000313" key="2">
    <source>
        <dbReference type="Proteomes" id="UP000243065"/>
    </source>
</evidence>
<name>A0A656D902_KRYT1</name>
<sequence>MKLKNFIRIFLVGGGVIILSSCEKQSDLMTPSFQTSKTALTRDSYYSTVDIFQKHNKKVWEKTNSEKSSLSSKNEYQITALPTFTYDYGTLISSPRYFPADDGTIYEINIYSYSAIYYGEDQPWSIDTIRVHLYTRVERFYRFSPGGPLYPGPWNEWEDDNTQTNSYFASLRVYFYGFIPKYDTPVWIYDKWLGIGTHTFKDRRFDINKQFSSQAISWIPNIP</sequence>
<dbReference type="RefSeq" id="WP_072150423.1">
    <property type="nucleotide sequence ID" value="NZ_CZVU01000042.1"/>
</dbReference>
<evidence type="ECO:0000313" key="1">
    <source>
        <dbReference type="EMBL" id="CUT01914.1"/>
    </source>
</evidence>
<organism evidence="1 2">
    <name type="scientific">Kryptobacter tengchongensis</name>
    <dbReference type="NCBI Taxonomy" id="1643429"/>
    <lineage>
        <taxon>Bacteria</taxon>
        <taxon>Pseudomonadati</taxon>
        <taxon>Candidatus Kryptoniota</taxon>
        <taxon>Candidatus Kryptobacter</taxon>
    </lineage>
</organism>
<evidence type="ECO:0008006" key="3">
    <source>
        <dbReference type="Google" id="ProtNLM"/>
    </source>
</evidence>
<keyword evidence="2" id="KW-1185">Reference proteome</keyword>
<dbReference type="AlphaFoldDB" id="A0A656D902"/>
<dbReference type="Proteomes" id="UP000243065">
    <property type="component" value="Unassembled WGS sequence"/>
</dbReference>